<name>A0A8H9KXP7_9SPHI</name>
<protein>
    <recommendedName>
        <fullName evidence="1">Transposase IS116/IS110/IS902 C-terminal domain-containing protein</fullName>
    </recommendedName>
</protein>
<comment type="caution">
    <text evidence="2">The sequence shown here is derived from an EMBL/GenBank/DDBJ whole genome shotgun (WGS) entry which is preliminary data.</text>
</comment>
<evidence type="ECO:0000313" key="3">
    <source>
        <dbReference type="Proteomes" id="UP000614460"/>
    </source>
</evidence>
<dbReference type="InterPro" id="IPR047650">
    <property type="entry name" value="Transpos_IS110"/>
</dbReference>
<accession>A0A8H9KXP7</accession>
<proteinExistence type="predicted"/>
<evidence type="ECO:0000313" key="2">
    <source>
        <dbReference type="EMBL" id="GGE36182.1"/>
    </source>
</evidence>
<dbReference type="Pfam" id="PF02371">
    <property type="entry name" value="Transposase_20"/>
    <property type="match status" value="1"/>
</dbReference>
<dbReference type="GO" id="GO:0004803">
    <property type="term" value="F:transposase activity"/>
    <property type="evidence" value="ECO:0007669"/>
    <property type="project" value="InterPro"/>
</dbReference>
<sequence length="178" mass="20638">MEWLKQDIKLSGKYAQKTLELLIQKVEHNRELLLQINRELRQMMREPRHAQNYELLRSVPGIGPVTAMSLLVELEDITRFENNDQLASFIGIVPTKHSSGERDSNGELTFRRHSILRRMLVEAAWTAVRNDPVLGLCFSKSCMRMKKNLAIIKTARKLVNRIAYVLKTKTYYVNGIVE</sequence>
<keyword evidence="3" id="KW-1185">Reference proteome</keyword>
<dbReference type="GO" id="GO:0003677">
    <property type="term" value="F:DNA binding"/>
    <property type="evidence" value="ECO:0007669"/>
    <property type="project" value="InterPro"/>
</dbReference>
<gene>
    <name evidence="2" type="ORF">GCM10011516_37090</name>
</gene>
<feature type="domain" description="Transposase IS116/IS110/IS902 C-terminal" evidence="1">
    <location>
        <begin position="54"/>
        <end position="132"/>
    </location>
</feature>
<reference evidence="2" key="2">
    <citation type="submission" date="2020-09" db="EMBL/GenBank/DDBJ databases">
        <authorList>
            <person name="Sun Q."/>
            <person name="Zhou Y."/>
        </authorList>
    </citation>
    <scope>NUCLEOTIDE SEQUENCE</scope>
    <source>
        <strain evidence="2">CGMCC 1.15966</strain>
    </source>
</reference>
<dbReference type="PANTHER" id="PTHR33055:SF13">
    <property type="entry name" value="TRANSPOSASE"/>
    <property type="match status" value="1"/>
</dbReference>
<dbReference type="GO" id="GO:0006313">
    <property type="term" value="P:DNA transposition"/>
    <property type="evidence" value="ECO:0007669"/>
    <property type="project" value="InterPro"/>
</dbReference>
<dbReference type="InterPro" id="IPR003346">
    <property type="entry name" value="Transposase_20"/>
</dbReference>
<organism evidence="2 3">
    <name type="scientific">Sphingobacterium cellulitidis</name>
    <dbReference type="NCBI Taxonomy" id="1768011"/>
    <lineage>
        <taxon>Bacteria</taxon>
        <taxon>Pseudomonadati</taxon>
        <taxon>Bacteroidota</taxon>
        <taxon>Sphingobacteriia</taxon>
        <taxon>Sphingobacteriales</taxon>
        <taxon>Sphingobacteriaceae</taxon>
        <taxon>Sphingobacterium</taxon>
    </lineage>
</organism>
<dbReference type="Proteomes" id="UP000614460">
    <property type="component" value="Unassembled WGS sequence"/>
</dbReference>
<dbReference type="EMBL" id="BMKM01000023">
    <property type="protein sequence ID" value="GGE36182.1"/>
    <property type="molecule type" value="Genomic_DNA"/>
</dbReference>
<evidence type="ECO:0000259" key="1">
    <source>
        <dbReference type="Pfam" id="PF02371"/>
    </source>
</evidence>
<reference evidence="2" key="1">
    <citation type="journal article" date="2014" name="Int. J. Syst. Evol. Microbiol.">
        <title>Complete genome sequence of Corynebacterium casei LMG S-19264T (=DSM 44701T), isolated from a smear-ripened cheese.</title>
        <authorList>
            <consortium name="US DOE Joint Genome Institute (JGI-PGF)"/>
            <person name="Walter F."/>
            <person name="Albersmeier A."/>
            <person name="Kalinowski J."/>
            <person name="Ruckert C."/>
        </authorList>
    </citation>
    <scope>NUCLEOTIDE SEQUENCE</scope>
    <source>
        <strain evidence="2">CGMCC 1.15966</strain>
    </source>
</reference>
<dbReference type="PANTHER" id="PTHR33055">
    <property type="entry name" value="TRANSPOSASE FOR INSERTION SEQUENCE ELEMENT IS1111A"/>
    <property type="match status" value="1"/>
</dbReference>
<dbReference type="AlphaFoldDB" id="A0A8H9KXP7"/>